<dbReference type="Gene3D" id="2.60.40.10">
    <property type="entry name" value="Immunoglobulins"/>
    <property type="match status" value="1"/>
</dbReference>
<organism evidence="6 7">
    <name type="scientific">Sinanodonta woodiana</name>
    <name type="common">Chinese pond mussel</name>
    <name type="synonym">Anodonta woodiana</name>
    <dbReference type="NCBI Taxonomy" id="1069815"/>
    <lineage>
        <taxon>Eukaryota</taxon>
        <taxon>Metazoa</taxon>
        <taxon>Spiralia</taxon>
        <taxon>Lophotrochozoa</taxon>
        <taxon>Mollusca</taxon>
        <taxon>Bivalvia</taxon>
        <taxon>Autobranchia</taxon>
        <taxon>Heteroconchia</taxon>
        <taxon>Palaeoheterodonta</taxon>
        <taxon>Unionida</taxon>
        <taxon>Unionoidea</taxon>
        <taxon>Unionidae</taxon>
        <taxon>Unioninae</taxon>
        <taxon>Sinanodonta</taxon>
    </lineage>
</organism>
<feature type="compositionally biased region" description="Basic and acidic residues" evidence="4">
    <location>
        <begin position="289"/>
        <end position="333"/>
    </location>
</feature>
<feature type="region of interest" description="Disordered" evidence="4">
    <location>
        <begin position="1"/>
        <end position="168"/>
    </location>
</feature>
<feature type="compositionally biased region" description="Basic and acidic residues" evidence="4">
    <location>
        <begin position="397"/>
        <end position="432"/>
    </location>
</feature>
<dbReference type="PANTHER" id="PTHR10343">
    <property type="entry name" value="5'-AMP-ACTIVATED PROTEIN KINASE , BETA SUBUNIT"/>
    <property type="match status" value="1"/>
</dbReference>
<dbReference type="InterPro" id="IPR014756">
    <property type="entry name" value="Ig_E-set"/>
</dbReference>
<evidence type="ECO:0000259" key="5">
    <source>
        <dbReference type="Pfam" id="PF16561"/>
    </source>
</evidence>
<evidence type="ECO:0000256" key="1">
    <source>
        <dbReference type="ARBA" id="ARBA00010926"/>
    </source>
</evidence>
<dbReference type="Pfam" id="PF16561">
    <property type="entry name" value="AMPK1_CBM"/>
    <property type="match status" value="1"/>
</dbReference>
<evidence type="ECO:0000256" key="2">
    <source>
        <dbReference type="ARBA" id="ARBA00025180"/>
    </source>
</evidence>
<dbReference type="InterPro" id="IPR013783">
    <property type="entry name" value="Ig-like_fold"/>
</dbReference>
<dbReference type="SUPFAM" id="SSF81296">
    <property type="entry name" value="E set domains"/>
    <property type="match status" value="1"/>
</dbReference>
<feature type="region of interest" description="Disordered" evidence="4">
    <location>
        <begin position="198"/>
        <end position="485"/>
    </location>
</feature>
<dbReference type="InterPro" id="IPR050827">
    <property type="entry name" value="CRP1_MDG1_kinase"/>
</dbReference>
<dbReference type="EMBL" id="JBJQND010000006">
    <property type="protein sequence ID" value="KAL3873767.1"/>
    <property type="molecule type" value="Genomic_DNA"/>
</dbReference>
<accession>A0ABD3WIH1</accession>
<dbReference type="CDD" id="cd02859">
    <property type="entry name" value="E_set_AMPKbeta_like_N"/>
    <property type="match status" value="1"/>
</dbReference>
<evidence type="ECO:0000313" key="7">
    <source>
        <dbReference type="Proteomes" id="UP001634394"/>
    </source>
</evidence>
<feature type="compositionally biased region" description="Basic and acidic residues" evidence="4">
    <location>
        <begin position="111"/>
        <end position="168"/>
    </location>
</feature>
<dbReference type="InterPro" id="IPR032640">
    <property type="entry name" value="AMPK1_CBM"/>
</dbReference>
<reference evidence="6 7" key="1">
    <citation type="submission" date="2024-11" db="EMBL/GenBank/DDBJ databases">
        <title>Chromosome-level genome assembly of the freshwater bivalve Anodonta woodiana.</title>
        <authorList>
            <person name="Chen X."/>
        </authorList>
    </citation>
    <scope>NUCLEOTIDE SEQUENCE [LARGE SCALE GENOMIC DNA]</scope>
    <source>
        <strain evidence="6">MN2024</strain>
        <tissue evidence="6">Gills</tissue>
    </source>
</reference>
<sequence length="573" mass="64186">MGNKTGRQKSQEQGEGEDDTNKQADDTLNTMDDQSAEKQETSTKVADEQTGDGERKENETDKVDPLKPTEDTTTVNNKEGEQIPEEVQKNLVEQKDSELKEQTSAGQIKTDLTETKHIDSREKDEDHDIVSSSIKKQEKMSEENEASFEQKEQSDSVAKCSKDELSKAEVEQSIAFEQEQFDEGKIEPVVQEEQQVAEITKKSESVPQLEEKLSKEIPSEEASSEQKEEPESCEEVGKDEVPKTAEGHAVASEQVNYKDDQLEPDVQEQEQVAEIIRKSETVQEETLSEDIHPQKVTSEQKEQLESLGEVTKDEVLKADKRHTETPEQVKGEDDQPEPEVQEQEQVAESTKKCETVLQQEENVSMEIPAEQPEPFGEVSKNEVLKSVEGHAGALEQLKGEDDQPETESQKEEEVSEEILPKEEASHAQEEHTMAANTSSEEVDRESEKVEEEARENADVQPDKAGGKEEGELATEGNLEGLTSTDREQPVKIEFRWEEGGEKVLVSGSFGDWNDPVELKKKDGIFAANLDLLPGNYLYKFLVDGKWCVNRNQPIIVGEDGIENNAIVVSESLE</sequence>
<dbReference type="Proteomes" id="UP001634394">
    <property type="component" value="Unassembled WGS sequence"/>
</dbReference>
<dbReference type="PANTHER" id="PTHR10343:SF84">
    <property type="entry name" value="5'-AMP-ACTIVATED PROTEIN KINASE SUBUNIT BETA-1"/>
    <property type="match status" value="1"/>
</dbReference>
<feature type="compositionally biased region" description="Acidic residues" evidence="4">
    <location>
        <begin position="440"/>
        <end position="453"/>
    </location>
</feature>
<comment type="function">
    <text evidence="2">Non-catalytic subunit of AMP-activated protein kinase (AMPK), an energy sensor protein kinase that plays a key role in regulating cellular energy metabolism. In response to reduction of intracellular ATP levels, AMPK activates energy-producing pathways and inhibits energy-consuming processes: inhibits protein, carbohydrate and lipid biosynthesis, as well as cell growth and proliferation. AMPK acts via direct phosphorylation of metabolic enzymes, and by longer-term effects via phosphorylation of transcription regulators. Also acts as a regulator of cellular polarity by remodeling the actin cytoskeleton; probably by indirectly activating myosin. Beta non-catalytic subunit acts as a scaffold on which the AMPK complex assembles, via its C-terminus that bridges alpha (PRKAA1 or PRKAA2) and gamma subunits (PRKAG1, PRKAG2 or PRKAG3).</text>
</comment>
<proteinExistence type="inferred from homology"/>
<feature type="compositionally biased region" description="Basic and acidic residues" evidence="4">
    <location>
        <begin position="78"/>
        <end position="101"/>
    </location>
</feature>
<evidence type="ECO:0000256" key="4">
    <source>
        <dbReference type="SAM" id="MobiDB-lite"/>
    </source>
</evidence>
<dbReference type="AlphaFoldDB" id="A0ABD3WIH1"/>
<evidence type="ECO:0000256" key="3">
    <source>
        <dbReference type="ARBA" id="ARBA00040010"/>
    </source>
</evidence>
<name>A0ABD3WIH1_SINWO</name>
<protein>
    <recommendedName>
        <fullName evidence="3">5'-AMP-activated protein kinase subunit beta-1</fullName>
    </recommendedName>
</protein>
<comment type="caution">
    <text evidence="6">The sequence shown here is derived from an EMBL/GenBank/DDBJ whole genome shotgun (WGS) entry which is preliminary data.</text>
</comment>
<feature type="compositionally biased region" description="Basic and acidic residues" evidence="4">
    <location>
        <begin position="35"/>
        <end position="70"/>
    </location>
</feature>
<gene>
    <name evidence="6" type="ORF">ACJMK2_036856</name>
</gene>
<evidence type="ECO:0000313" key="6">
    <source>
        <dbReference type="EMBL" id="KAL3873767.1"/>
    </source>
</evidence>
<feature type="domain" description="AMP-activated protein kinase glycogen-binding" evidence="5">
    <location>
        <begin position="491"/>
        <end position="571"/>
    </location>
</feature>
<feature type="compositionally biased region" description="Basic and acidic residues" evidence="4">
    <location>
        <begin position="199"/>
        <end position="246"/>
    </location>
</feature>
<comment type="similarity">
    <text evidence="1">Belongs to the 5'-AMP-activated protein kinase beta subunit family.</text>
</comment>
<keyword evidence="7" id="KW-1185">Reference proteome</keyword>
<feature type="compositionally biased region" description="Basic and acidic residues" evidence="4">
    <location>
        <begin position="454"/>
        <end position="470"/>
    </location>
</feature>
<feature type="compositionally biased region" description="Basic and acidic residues" evidence="4">
    <location>
        <begin position="379"/>
        <end position="388"/>
    </location>
</feature>